<dbReference type="Proteomes" id="UP000001554">
    <property type="component" value="Chromosome 2"/>
</dbReference>
<evidence type="ECO:0000313" key="4">
    <source>
        <dbReference type="RefSeq" id="XP_035668197.1"/>
    </source>
</evidence>
<feature type="transmembrane region" description="Helical" evidence="1">
    <location>
        <begin position="72"/>
        <end position="96"/>
    </location>
</feature>
<gene>
    <name evidence="4" type="primary">LOC118410544</name>
</gene>
<dbReference type="GeneID" id="118410544"/>
<keyword evidence="1" id="KW-0472">Membrane</keyword>
<feature type="chain" id="PRO_5039933157" evidence="2">
    <location>
        <begin position="19"/>
        <end position="325"/>
    </location>
</feature>
<reference evidence="3" key="1">
    <citation type="journal article" date="2020" name="Nat. Ecol. Evol.">
        <title>Deeply conserved synteny resolves early events in vertebrate evolution.</title>
        <authorList>
            <person name="Simakov O."/>
            <person name="Marletaz F."/>
            <person name="Yue J.X."/>
            <person name="O'Connell B."/>
            <person name="Jenkins J."/>
            <person name="Brandt A."/>
            <person name="Calef R."/>
            <person name="Tung C.H."/>
            <person name="Huang T.K."/>
            <person name="Schmutz J."/>
            <person name="Satoh N."/>
            <person name="Yu J.K."/>
            <person name="Putnam N.H."/>
            <person name="Green R.E."/>
            <person name="Rokhsar D.S."/>
        </authorList>
    </citation>
    <scope>NUCLEOTIDE SEQUENCE [LARGE SCALE GENOMIC DNA]</scope>
    <source>
        <strain evidence="3">S238N-H82</strain>
    </source>
</reference>
<evidence type="ECO:0000313" key="3">
    <source>
        <dbReference type="Proteomes" id="UP000001554"/>
    </source>
</evidence>
<evidence type="ECO:0000256" key="1">
    <source>
        <dbReference type="SAM" id="Phobius"/>
    </source>
</evidence>
<proteinExistence type="predicted"/>
<dbReference type="OMA" id="DIYEDTC"/>
<keyword evidence="1" id="KW-1133">Transmembrane helix</keyword>
<evidence type="ECO:0000256" key="2">
    <source>
        <dbReference type="SAM" id="SignalP"/>
    </source>
</evidence>
<dbReference type="OrthoDB" id="10018678at2759"/>
<keyword evidence="1" id="KW-0812">Transmembrane</keyword>
<dbReference type="RefSeq" id="XP_035668197.1">
    <property type="nucleotide sequence ID" value="XM_035812304.1"/>
</dbReference>
<reference evidence="4" key="2">
    <citation type="submission" date="2025-08" db="UniProtKB">
        <authorList>
            <consortium name="RefSeq"/>
        </authorList>
    </citation>
    <scope>IDENTIFICATION</scope>
    <source>
        <strain evidence="4">S238N-H82</strain>
        <tissue evidence="4">Testes</tissue>
    </source>
</reference>
<sequence>MAFCVLVFTPFFLLETFATTAPPLSTMKPENVTINITVVPTAEITTFTAENTTIENNGTDCDHDWCLFGTKWALPVLIAAGVILVGIVVFFVVFCVRRSKRFRQRDQENGTASCKRRKIEQELSEMLTKRNTQPPAPLPRRGRVVSDAAAKIAECATESAEPTTPQYIQLEDPMDSYLVPGQPVHDPDQDYDYADTEPCAGATQGNDGYLQPGVRVHDATEDYENSDVCKHPTEDYENSQVWTSGASAQDNDLPEYANTPGPARQDSELYEDVLVPERKSAGSKGKGTRASLRNAWNKYVNVGFRRQKSDYQDDDIYEDTCVPKR</sequence>
<feature type="signal peptide" evidence="2">
    <location>
        <begin position="1"/>
        <end position="18"/>
    </location>
</feature>
<keyword evidence="2" id="KW-0732">Signal</keyword>
<name>A0A9J7KQB9_BRAFL</name>
<dbReference type="AlphaFoldDB" id="A0A9J7KQB9"/>
<accession>A0A9J7KQB9</accession>
<protein>
    <submittedName>
        <fullName evidence="4">Uncharacterized protein LOC118410544</fullName>
    </submittedName>
</protein>
<keyword evidence="3" id="KW-1185">Reference proteome</keyword>
<organism evidence="3 4">
    <name type="scientific">Branchiostoma floridae</name>
    <name type="common">Florida lancelet</name>
    <name type="synonym">Amphioxus</name>
    <dbReference type="NCBI Taxonomy" id="7739"/>
    <lineage>
        <taxon>Eukaryota</taxon>
        <taxon>Metazoa</taxon>
        <taxon>Chordata</taxon>
        <taxon>Cephalochordata</taxon>
        <taxon>Leptocardii</taxon>
        <taxon>Amphioxiformes</taxon>
        <taxon>Branchiostomatidae</taxon>
        <taxon>Branchiostoma</taxon>
    </lineage>
</organism>
<dbReference type="KEGG" id="bfo:118410544"/>